<accession>A0A2P2QBX7</accession>
<sequence length="52" mass="5829">MGCTSVGCIKTPLCINPWSKLLLHDVDRVVRNEKSHFLNPLVQSCVSPFLCE</sequence>
<dbReference type="EMBL" id="GGEC01083969">
    <property type="protein sequence ID" value="MBX64453.1"/>
    <property type="molecule type" value="Transcribed_RNA"/>
</dbReference>
<organism evidence="1">
    <name type="scientific">Rhizophora mucronata</name>
    <name type="common">Asiatic mangrove</name>
    <dbReference type="NCBI Taxonomy" id="61149"/>
    <lineage>
        <taxon>Eukaryota</taxon>
        <taxon>Viridiplantae</taxon>
        <taxon>Streptophyta</taxon>
        <taxon>Embryophyta</taxon>
        <taxon>Tracheophyta</taxon>
        <taxon>Spermatophyta</taxon>
        <taxon>Magnoliopsida</taxon>
        <taxon>eudicotyledons</taxon>
        <taxon>Gunneridae</taxon>
        <taxon>Pentapetalae</taxon>
        <taxon>rosids</taxon>
        <taxon>fabids</taxon>
        <taxon>Malpighiales</taxon>
        <taxon>Rhizophoraceae</taxon>
        <taxon>Rhizophora</taxon>
    </lineage>
</organism>
<proteinExistence type="predicted"/>
<evidence type="ECO:0000313" key="1">
    <source>
        <dbReference type="EMBL" id="MBX64453.1"/>
    </source>
</evidence>
<dbReference type="AlphaFoldDB" id="A0A2P2QBX7"/>
<name>A0A2P2QBX7_RHIMU</name>
<protein>
    <submittedName>
        <fullName evidence="1">Uncharacterized protein</fullName>
    </submittedName>
</protein>
<reference evidence="1" key="1">
    <citation type="submission" date="2018-02" db="EMBL/GenBank/DDBJ databases">
        <title>Rhizophora mucronata_Transcriptome.</title>
        <authorList>
            <person name="Meera S.P."/>
            <person name="Sreeshan A."/>
            <person name="Augustine A."/>
        </authorList>
    </citation>
    <scope>NUCLEOTIDE SEQUENCE</scope>
    <source>
        <tissue evidence="1">Leaf</tissue>
    </source>
</reference>